<feature type="region of interest" description="Disordered" evidence="8">
    <location>
        <begin position="1"/>
        <end position="20"/>
    </location>
</feature>
<evidence type="ECO:0000313" key="11">
    <source>
        <dbReference type="Proteomes" id="UP000237883"/>
    </source>
</evidence>
<dbReference type="Pfam" id="PF14579">
    <property type="entry name" value="HHH_6"/>
    <property type="match status" value="1"/>
</dbReference>
<dbReference type="NCBIfam" id="NF001688">
    <property type="entry name" value="PRK00448.1"/>
    <property type="match status" value="1"/>
</dbReference>
<dbReference type="GeneID" id="78391283"/>
<evidence type="ECO:0000256" key="3">
    <source>
        <dbReference type="ARBA" id="ARBA00022705"/>
    </source>
</evidence>
<evidence type="ECO:0000259" key="9">
    <source>
        <dbReference type="SMART" id="SM00481"/>
    </source>
</evidence>
<keyword evidence="1 7" id="KW-0808">Transferase</keyword>
<proteinExistence type="inferred from homology"/>
<evidence type="ECO:0000256" key="6">
    <source>
        <dbReference type="ARBA" id="ARBA00049244"/>
    </source>
</evidence>
<evidence type="ECO:0000256" key="7">
    <source>
        <dbReference type="HAMAP-Rule" id="MF_00356"/>
    </source>
</evidence>
<dbReference type="GO" id="GO:0006261">
    <property type="term" value="P:DNA-templated DNA replication"/>
    <property type="evidence" value="ECO:0007669"/>
    <property type="project" value="UniProtKB-UniRule"/>
</dbReference>
<dbReference type="Gene3D" id="1.10.150.700">
    <property type="entry name" value="PolC, middle finger domain"/>
    <property type="match status" value="1"/>
</dbReference>
<dbReference type="Gene3D" id="2.40.50.140">
    <property type="entry name" value="Nucleic acid-binding proteins"/>
    <property type="match status" value="1"/>
</dbReference>
<dbReference type="InterPro" id="IPR029460">
    <property type="entry name" value="DNAPol_HHH"/>
</dbReference>
<dbReference type="GO" id="GO:0008408">
    <property type="term" value="F:3'-5' exonuclease activity"/>
    <property type="evidence" value="ECO:0007669"/>
    <property type="project" value="UniProtKB-UniRule"/>
</dbReference>
<dbReference type="NCBIfam" id="TIGR01405">
    <property type="entry name" value="polC_Gram_pos"/>
    <property type="match status" value="1"/>
</dbReference>
<dbReference type="SUPFAM" id="SSF89550">
    <property type="entry name" value="PHP domain-like"/>
    <property type="match status" value="1"/>
</dbReference>
<dbReference type="InterPro" id="IPR040982">
    <property type="entry name" value="DNA_pol3_finger"/>
</dbReference>
<dbReference type="EMBL" id="CP027228">
    <property type="protein sequence ID" value="AVM47916.1"/>
    <property type="molecule type" value="Genomic_DNA"/>
</dbReference>
<dbReference type="Gene3D" id="3.30.1900.20">
    <property type="match status" value="2"/>
</dbReference>
<dbReference type="InterPro" id="IPR011708">
    <property type="entry name" value="DNA_pol3_alpha_NTPase_dom"/>
</dbReference>
<dbReference type="GO" id="GO:0003887">
    <property type="term" value="F:DNA-directed DNA polymerase activity"/>
    <property type="evidence" value="ECO:0007669"/>
    <property type="project" value="UniProtKB-UniRule"/>
</dbReference>
<dbReference type="RefSeq" id="WP_106056995.1">
    <property type="nucleotide sequence ID" value="NZ_CP027228.1"/>
</dbReference>
<evidence type="ECO:0000256" key="2">
    <source>
        <dbReference type="ARBA" id="ARBA00022695"/>
    </source>
</evidence>
<dbReference type="GO" id="GO:0003677">
    <property type="term" value="F:DNA binding"/>
    <property type="evidence" value="ECO:0007669"/>
    <property type="project" value="UniProtKB-UniRule"/>
</dbReference>
<keyword evidence="5 7" id="KW-0239">DNA-directed DNA polymerase</keyword>
<feature type="domain" description="Polymerase/histidinol phosphatase N-terminal" evidence="9">
    <location>
        <begin position="232"/>
        <end position="304"/>
    </location>
</feature>
<gene>
    <name evidence="7" type="primary">polC</name>
    <name evidence="10" type="ORF">C5Q96_03300</name>
</gene>
<dbReference type="Gene3D" id="1.10.150.870">
    <property type="match status" value="1"/>
</dbReference>
<accession>A0A2S0L3Q4</accession>
<reference evidence="11" key="1">
    <citation type="submission" date="2018-02" db="EMBL/GenBank/DDBJ databases">
        <authorList>
            <person name="Holder M.E."/>
            <person name="Ajami N.J."/>
            <person name="Petrosino J.F."/>
        </authorList>
    </citation>
    <scope>NUCLEOTIDE SEQUENCE [LARGE SCALE GENOMIC DNA]</scope>
    <source>
        <strain evidence="11">CCUG 47132</strain>
    </source>
</reference>
<organism evidence="10 11">
    <name type="scientific">Mogibacterium diversum</name>
    <dbReference type="NCBI Taxonomy" id="114527"/>
    <lineage>
        <taxon>Bacteria</taxon>
        <taxon>Bacillati</taxon>
        <taxon>Bacillota</taxon>
        <taxon>Clostridia</taxon>
        <taxon>Peptostreptococcales</taxon>
        <taxon>Anaerovoracaceae</taxon>
        <taxon>Mogibacterium</taxon>
    </lineage>
</organism>
<dbReference type="CDD" id="cd07435">
    <property type="entry name" value="PHP_PolIIIA_POLC"/>
    <property type="match status" value="1"/>
</dbReference>
<dbReference type="Pfam" id="PF07733">
    <property type="entry name" value="DNA_pol3_alpha"/>
    <property type="match status" value="2"/>
</dbReference>
<dbReference type="KEGG" id="mdv:C5Q96_03300"/>
<dbReference type="EC" id="2.7.7.7" evidence="7"/>
<comment type="catalytic activity">
    <reaction evidence="6 7">
        <text>DNA(n) + a 2'-deoxyribonucleoside 5'-triphosphate = DNA(n+1) + diphosphate</text>
        <dbReference type="Rhea" id="RHEA:22508"/>
        <dbReference type="Rhea" id="RHEA-COMP:17339"/>
        <dbReference type="Rhea" id="RHEA-COMP:17340"/>
        <dbReference type="ChEBI" id="CHEBI:33019"/>
        <dbReference type="ChEBI" id="CHEBI:61560"/>
        <dbReference type="ChEBI" id="CHEBI:173112"/>
        <dbReference type="EC" id="2.7.7.7"/>
    </reaction>
</comment>
<dbReference type="GO" id="GO:0005737">
    <property type="term" value="C:cytoplasm"/>
    <property type="evidence" value="ECO:0007669"/>
    <property type="project" value="UniProtKB-SubCell"/>
</dbReference>
<comment type="similarity">
    <text evidence="7">Belongs to the DNA polymerase type-C family. PolC subfamily.</text>
</comment>
<protein>
    <recommendedName>
        <fullName evidence="7">DNA polymerase III PolC-type</fullName>
        <shortName evidence="7">PolIII</shortName>
        <ecNumber evidence="7">2.7.7.7</ecNumber>
    </recommendedName>
</protein>
<keyword evidence="7" id="KW-0540">Nuclease</keyword>
<dbReference type="OrthoDB" id="9804290at2"/>
<name>A0A2S0L3Q4_9FIRM</name>
<dbReference type="InterPro" id="IPR004013">
    <property type="entry name" value="PHP_dom"/>
</dbReference>
<dbReference type="PANTHER" id="PTHR32294:SF5">
    <property type="entry name" value="DNA POLYMERASE III POLC-TYPE"/>
    <property type="match status" value="1"/>
</dbReference>
<evidence type="ECO:0000256" key="4">
    <source>
        <dbReference type="ARBA" id="ARBA00022839"/>
    </source>
</evidence>
<dbReference type="InterPro" id="IPR016195">
    <property type="entry name" value="Pol/histidinol_Pase-like"/>
</dbReference>
<dbReference type="AlphaFoldDB" id="A0A2S0L3Q4"/>
<evidence type="ECO:0000313" key="10">
    <source>
        <dbReference type="EMBL" id="AVM47916.1"/>
    </source>
</evidence>
<evidence type="ECO:0000256" key="1">
    <source>
        <dbReference type="ARBA" id="ARBA00022679"/>
    </source>
</evidence>
<keyword evidence="4 7" id="KW-0269">Exonuclease</keyword>
<keyword evidence="3 7" id="KW-0235">DNA replication</keyword>
<dbReference type="SMART" id="SM00481">
    <property type="entry name" value="POLIIIAc"/>
    <property type="match status" value="1"/>
</dbReference>
<comment type="subcellular location">
    <subcellularLocation>
        <location evidence="7">Cytoplasm</location>
    </subcellularLocation>
</comment>
<dbReference type="InterPro" id="IPR012340">
    <property type="entry name" value="NA-bd_OB-fold"/>
</dbReference>
<keyword evidence="7" id="KW-0378">Hydrolase</keyword>
<keyword evidence="2 7" id="KW-0548">Nucleotidyltransferase</keyword>
<evidence type="ECO:0000256" key="5">
    <source>
        <dbReference type="ARBA" id="ARBA00022932"/>
    </source>
</evidence>
<dbReference type="Gene3D" id="6.10.140.1510">
    <property type="match status" value="1"/>
</dbReference>
<dbReference type="InterPro" id="IPR006308">
    <property type="entry name" value="Pol_III_a_PolC-type_gram_pos"/>
</dbReference>
<evidence type="ECO:0000256" key="8">
    <source>
        <dbReference type="SAM" id="MobiDB-lite"/>
    </source>
</evidence>
<dbReference type="Pfam" id="PF02811">
    <property type="entry name" value="PHP"/>
    <property type="match status" value="1"/>
</dbReference>
<sequence length="1153" mass="129057">MIEVPNGIITPEEVSESAGKPEDELTLSFKNISLDSAGLVLELDVLVNFDVKPRLERVMRDRLIKSLGNINDVKFNYFYDESYGESKQQASRANSKPTEKLKTNNNGIILGKRITMAETAYENLAEISGARTKVAVSGTVFEIEIKDTKKKNFWVMTLRINRGPKAVAVKAFIKSKQEFDAVNELISKGDEIIAQGDIRYDEYIHENVMIANSINKSVKSTRKETYGGQKRVELHAHTRMSENDGFNDVEEMVKQAAEWGQPAIAITDHGVVQSFPDAANTAKKLAKKGKNIKILYGMEGYLYPDDDAYDENGNINLSKKRNTYHIILIAKNLTGLKNLYKIVSYTHIDYFYRRPQLPRKVLDKYREGLIIGSACEAGEVFQAVLKGASDEELLKIASYYDYLEIQPLGNNHFLINSDRYPHVTSKQDLIDMNMKIVELGDRLRKPVVATTDSHYPDKESAIYRNIVMSMVGFNDTNSNSLYLRTTAEMLKEFEYLGDRAKEIVIDNTNLIASMTEEFQPVPDEKCPPSIEGADETLRESCYARAKSIYGDPLPKEVLDRLDTELNSIISNGYAVMYVAAQLLVEKSNKDGYLVGSRGSVGSSFAATMAGITEVNPLEPHYICPNCHNLKFTDQLDKYDTGFDMPDRVCEKCGTNMNKNGLNIPFATFLGFNGDKEPDIDLNFAGEYQPIAHKFVGEIFGEENIFKAGTVATIAEKTAFGYVKKYEENTGKSFSNSEELVLANGCTGTKRTTGQHPGGIIVVPADREIFEFCPVQKPANNRDAEFITTHFDYHKIDKNLLKLDILGHDVPQMIRHLQDMTGVDPLGIDIADKKTLSIFTSIDALNIVNPDDYEFKHGTYGIPEFGTNFTRGMLDAIKPKTISALIKISGFSHGTDVWTNNAEDLIKNGVATIDELISCRDDIMNYLMIKGVDKSNAFKIMEAVRKNKELKQEELDIMKEHGVPDWYVESCRTLKYLFPRAHAAAYVMMALRMAWFKVYYPSAFYCAWLSTKIDNFDVNVARGGVEAAKAALSSLNSEDDDTSAAKKKELKVVYEVIYELLSRGCEFSLPELGVSDPCMFNVVDDKIKIPFMAVSGVGRSAAISLAEAYKEGPFLSIDEVQRKTKLSSTNIEDLKACGVFDELPDSAQVSIFDM</sequence>
<dbReference type="InterPro" id="IPR044923">
    <property type="entry name" value="PolC_middle_finger_sf"/>
</dbReference>
<dbReference type="PANTHER" id="PTHR32294">
    <property type="entry name" value="DNA POLYMERASE III SUBUNIT ALPHA"/>
    <property type="match status" value="1"/>
</dbReference>
<dbReference type="Gene3D" id="3.20.20.140">
    <property type="entry name" value="Metal-dependent hydrolases"/>
    <property type="match status" value="1"/>
</dbReference>
<dbReference type="InterPro" id="IPR003141">
    <property type="entry name" value="Pol/His_phosphatase_N"/>
</dbReference>
<keyword evidence="7" id="KW-0963">Cytoplasm</keyword>
<comment type="function">
    <text evidence="7">Required for replicative DNA synthesis. This DNA polymerase also exhibits 3' to 5' exonuclease activity.</text>
</comment>
<dbReference type="InterPro" id="IPR004805">
    <property type="entry name" value="DnaE2/DnaE/PolC"/>
</dbReference>
<keyword evidence="11" id="KW-1185">Reference proteome</keyword>
<dbReference type="Pfam" id="PF17657">
    <property type="entry name" value="DNA_pol3_finger"/>
    <property type="match status" value="1"/>
</dbReference>
<dbReference type="Proteomes" id="UP000237883">
    <property type="component" value="Chromosome"/>
</dbReference>
<dbReference type="HAMAP" id="MF_00356">
    <property type="entry name" value="DNApol_PolC"/>
    <property type="match status" value="1"/>
</dbReference>